<protein>
    <recommendedName>
        <fullName evidence="1">Helitron helicase-like domain-containing protein</fullName>
    </recommendedName>
</protein>
<dbReference type="Proteomes" id="UP001175211">
    <property type="component" value="Unassembled WGS sequence"/>
</dbReference>
<proteinExistence type="predicted"/>
<evidence type="ECO:0000259" key="1">
    <source>
        <dbReference type="Pfam" id="PF14214"/>
    </source>
</evidence>
<dbReference type="AlphaFoldDB" id="A0AA39U2P6"/>
<accession>A0AA39U2P6</accession>
<reference evidence="2" key="1">
    <citation type="submission" date="2023-06" db="EMBL/GenBank/DDBJ databases">
        <authorList>
            <consortium name="Lawrence Berkeley National Laboratory"/>
            <person name="Ahrendt S."/>
            <person name="Sahu N."/>
            <person name="Indic B."/>
            <person name="Wong-Bajracharya J."/>
            <person name="Merenyi Z."/>
            <person name="Ke H.-M."/>
            <person name="Monk M."/>
            <person name="Kocsube S."/>
            <person name="Drula E."/>
            <person name="Lipzen A."/>
            <person name="Balint B."/>
            <person name="Henrissat B."/>
            <person name="Andreopoulos B."/>
            <person name="Martin F.M."/>
            <person name="Harder C.B."/>
            <person name="Rigling D."/>
            <person name="Ford K.L."/>
            <person name="Foster G.D."/>
            <person name="Pangilinan J."/>
            <person name="Papanicolaou A."/>
            <person name="Barry K."/>
            <person name="LaButti K."/>
            <person name="Viragh M."/>
            <person name="Koriabine M."/>
            <person name="Yan M."/>
            <person name="Riley R."/>
            <person name="Champramary S."/>
            <person name="Plett K.L."/>
            <person name="Tsai I.J."/>
            <person name="Slot J."/>
            <person name="Sipos G."/>
            <person name="Plett J."/>
            <person name="Nagy L.G."/>
            <person name="Grigoriev I.V."/>
        </authorList>
    </citation>
    <scope>NUCLEOTIDE SEQUENCE</scope>
    <source>
        <strain evidence="2">CCBAS 213</strain>
    </source>
</reference>
<evidence type="ECO:0000313" key="3">
    <source>
        <dbReference type="Proteomes" id="UP001175211"/>
    </source>
</evidence>
<dbReference type="InterPro" id="IPR025476">
    <property type="entry name" value="Helitron_helicase-like"/>
</dbReference>
<organism evidence="2 3">
    <name type="scientific">Armillaria tabescens</name>
    <name type="common">Ringless honey mushroom</name>
    <name type="synonym">Agaricus tabescens</name>
    <dbReference type="NCBI Taxonomy" id="1929756"/>
    <lineage>
        <taxon>Eukaryota</taxon>
        <taxon>Fungi</taxon>
        <taxon>Dikarya</taxon>
        <taxon>Basidiomycota</taxon>
        <taxon>Agaricomycotina</taxon>
        <taxon>Agaricomycetes</taxon>
        <taxon>Agaricomycetidae</taxon>
        <taxon>Agaricales</taxon>
        <taxon>Marasmiineae</taxon>
        <taxon>Physalacriaceae</taxon>
        <taxon>Desarmillaria</taxon>
    </lineage>
</organism>
<dbReference type="Pfam" id="PF14214">
    <property type="entry name" value="Helitron_like_N"/>
    <property type="match status" value="1"/>
</dbReference>
<dbReference type="EMBL" id="JAUEPS010000001">
    <property type="protein sequence ID" value="KAK0469454.1"/>
    <property type="molecule type" value="Genomic_DNA"/>
</dbReference>
<comment type="caution">
    <text evidence="2">The sequence shown here is derived from an EMBL/GenBank/DDBJ whole genome shotgun (WGS) entry which is preliminary data.</text>
</comment>
<gene>
    <name evidence="2" type="ORF">EV420DRAFT_1258614</name>
</gene>
<dbReference type="GeneID" id="85350451"/>
<evidence type="ECO:0000313" key="2">
    <source>
        <dbReference type="EMBL" id="KAK0469454.1"/>
    </source>
</evidence>
<dbReference type="RefSeq" id="XP_060339247.1">
    <property type="nucleotide sequence ID" value="XM_060466903.1"/>
</dbReference>
<sequence length="112" mass="12395">MLQCRAMLLHTGLKVKRKAFPSVASRFADVSPEAVHIVLECISCGDYKSSYSPEEKRVLTLMNEVRAVTSHVAASSSSKSGMRNEIRGLMFEKGMPSFYITINPVDVFNPVV</sequence>
<feature type="non-terminal residue" evidence="2">
    <location>
        <position position="112"/>
    </location>
</feature>
<name>A0AA39U2P6_ARMTA</name>
<feature type="domain" description="Helitron helicase-like" evidence="1">
    <location>
        <begin position="53"/>
        <end position="111"/>
    </location>
</feature>
<keyword evidence="3" id="KW-1185">Reference proteome</keyword>